<evidence type="ECO:0000313" key="2">
    <source>
        <dbReference type="Proteomes" id="UP000319671"/>
    </source>
</evidence>
<organism evidence="1 2">
    <name type="scientific">Neobacillus bataviensis</name>
    <dbReference type="NCBI Taxonomy" id="220685"/>
    <lineage>
        <taxon>Bacteria</taxon>
        <taxon>Bacillati</taxon>
        <taxon>Bacillota</taxon>
        <taxon>Bacilli</taxon>
        <taxon>Bacillales</taxon>
        <taxon>Bacillaceae</taxon>
        <taxon>Neobacillus</taxon>
    </lineage>
</organism>
<evidence type="ECO:0000313" key="1">
    <source>
        <dbReference type="EMBL" id="TWE06185.1"/>
    </source>
</evidence>
<proteinExistence type="predicted"/>
<dbReference type="EMBL" id="VIVN01000002">
    <property type="protein sequence ID" value="TWE06185.1"/>
    <property type="molecule type" value="Genomic_DNA"/>
</dbReference>
<reference evidence="1 2" key="1">
    <citation type="submission" date="2019-06" db="EMBL/GenBank/DDBJ databases">
        <title>Sorghum-associated microbial communities from plants grown in Nebraska, USA.</title>
        <authorList>
            <person name="Schachtman D."/>
        </authorList>
    </citation>
    <scope>NUCLEOTIDE SEQUENCE [LARGE SCALE GENOMIC DNA]</scope>
    <source>
        <strain evidence="1 2">2482</strain>
    </source>
</reference>
<name>A0A561DS45_9BACI</name>
<sequence length="42" mass="4818">MYRKLFQLRNFSGYLTGKENLLISALTNLEIKKGDLDGNIKT</sequence>
<gene>
    <name evidence="1" type="ORF">FB550_102204</name>
</gene>
<dbReference type="AlphaFoldDB" id="A0A561DS45"/>
<comment type="caution">
    <text evidence="1">The sequence shown here is derived from an EMBL/GenBank/DDBJ whole genome shotgun (WGS) entry which is preliminary data.</text>
</comment>
<accession>A0A561DS45</accession>
<dbReference type="Proteomes" id="UP000319671">
    <property type="component" value="Unassembled WGS sequence"/>
</dbReference>
<protein>
    <submittedName>
        <fullName evidence="1">Uncharacterized protein</fullName>
    </submittedName>
</protein>
<keyword evidence="2" id="KW-1185">Reference proteome</keyword>